<sequence>WLQRASDLHSDRGEVYCKLCKTDLIKHAKTKTHSQRADSLEIQKQPTLTSFGMHIKSNDEEIRDLKLAFYIASHSSIRTIDHLGELLKDMDGPTSSFNTLELHRTKCSKLIINVIAPCFLKELVQDVGNGAYSIIIDESTDICTYKYMAFCIQYYSQTASNIITNFLGFVEIKKATAEILKTIFLDFLTELSLNVNNSISIGTDGASNLCGKNKQLFTLLRDEVPLPNLQLIKCKLPPKIVQLSTTRWLSWYDSVKATLSQWLPLSTHFELISQSKNACYTSRTLYAMFTDDTNLLYLLFLKPILHEVTQVNLVFQGTNVDLSKAYSDMAPRSSLRTAAIESGSSIVLSSVVFEGPQSLLE</sequence>
<comment type="caution">
    <text evidence="1">The sequence shown here is derived from an EMBL/GenBank/DDBJ whole genome shotgun (WGS) entry which is preliminary data.</text>
</comment>
<evidence type="ECO:0000313" key="1">
    <source>
        <dbReference type="EMBL" id="KAF0748074.1"/>
    </source>
</evidence>
<dbReference type="Proteomes" id="UP000478052">
    <property type="component" value="Unassembled WGS sequence"/>
</dbReference>
<dbReference type="InterPro" id="IPR012337">
    <property type="entry name" value="RNaseH-like_sf"/>
</dbReference>
<proteinExistence type="predicted"/>
<keyword evidence="2" id="KW-1185">Reference proteome</keyword>
<gene>
    <name evidence="1" type="ORF">FWK35_00019024</name>
</gene>
<dbReference type="AlphaFoldDB" id="A0A6G0Y2C7"/>
<accession>A0A6G0Y2C7</accession>
<reference evidence="1 2" key="1">
    <citation type="submission" date="2019-08" db="EMBL/GenBank/DDBJ databases">
        <title>Whole genome of Aphis craccivora.</title>
        <authorList>
            <person name="Voronova N.V."/>
            <person name="Shulinski R.S."/>
            <person name="Bandarenka Y.V."/>
            <person name="Zhorov D.G."/>
            <person name="Warner D."/>
        </authorList>
    </citation>
    <scope>NUCLEOTIDE SEQUENCE [LARGE SCALE GENOMIC DNA]</scope>
    <source>
        <strain evidence="1">180601</strain>
        <tissue evidence="1">Whole Body</tissue>
    </source>
</reference>
<dbReference type="EMBL" id="VUJU01006617">
    <property type="protein sequence ID" value="KAF0748074.1"/>
    <property type="molecule type" value="Genomic_DNA"/>
</dbReference>
<name>A0A6G0Y2C7_APHCR</name>
<organism evidence="1 2">
    <name type="scientific">Aphis craccivora</name>
    <name type="common">Cowpea aphid</name>
    <dbReference type="NCBI Taxonomy" id="307492"/>
    <lineage>
        <taxon>Eukaryota</taxon>
        <taxon>Metazoa</taxon>
        <taxon>Ecdysozoa</taxon>
        <taxon>Arthropoda</taxon>
        <taxon>Hexapoda</taxon>
        <taxon>Insecta</taxon>
        <taxon>Pterygota</taxon>
        <taxon>Neoptera</taxon>
        <taxon>Paraneoptera</taxon>
        <taxon>Hemiptera</taxon>
        <taxon>Sternorrhyncha</taxon>
        <taxon>Aphidomorpha</taxon>
        <taxon>Aphidoidea</taxon>
        <taxon>Aphididae</taxon>
        <taxon>Aphidini</taxon>
        <taxon>Aphis</taxon>
        <taxon>Aphis</taxon>
    </lineage>
</organism>
<feature type="non-terminal residue" evidence="1">
    <location>
        <position position="1"/>
    </location>
</feature>
<evidence type="ECO:0000313" key="2">
    <source>
        <dbReference type="Proteomes" id="UP000478052"/>
    </source>
</evidence>
<dbReference type="OrthoDB" id="6621676at2759"/>
<dbReference type="SUPFAM" id="SSF53098">
    <property type="entry name" value="Ribonuclease H-like"/>
    <property type="match status" value="1"/>
</dbReference>
<dbReference type="PANTHER" id="PTHR37162">
    <property type="entry name" value="HAT FAMILY DIMERISATION DOMAINCONTAINING PROTEIN-RELATED"/>
    <property type="match status" value="1"/>
</dbReference>
<protein>
    <submittedName>
        <fullName evidence="1">Uncharacterized protein</fullName>
    </submittedName>
</protein>
<dbReference type="PANTHER" id="PTHR37162:SF1">
    <property type="entry name" value="BED-TYPE DOMAIN-CONTAINING PROTEIN"/>
    <property type="match status" value="1"/>
</dbReference>